<sequence>MGSTATAALFLLLAAVPAVFAVTFKVGDTSGWTSGIDYTTWVTGKTFRVGDTLEFIYGLSHSVSVVDKAGYDGCVSSGATQNFADGDTKIDLKTVGTMHFLCPTFGHCLGGMKLAVPVLAAASSPATPSSPPSPPSPSSSPPSPPLSPRTPPKTSSPPPSTSPPKTGSPPPSASPPANGTPESDESMTPPPSPLTPTLSPSPPNAASKGVMSYGLIGVTIILMYGVMT</sequence>
<dbReference type="InterPro" id="IPR039391">
    <property type="entry name" value="Phytocyanin-like"/>
</dbReference>
<feature type="domain" description="Phytocyanin" evidence="4">
    <location>
        <begin position="22"/>
        <end position="120"/>
    </location>
</feature>
<feature type="region of interest" description="Disordered" evidence="1">
    <location>
        <begin position="123"/>
        <end position="207"/>
    </location>
</feature>
<accession>A0ABM0SMX8</accession>
<evidence type="ECO:0000313" key="5">
    <source>
        <dbReference type="Proteomes" id="UP000694864"/>
    </source>
</evidence>
<feature type="transmembrane region" description="Helical" evidence="2">
    <location>
        <begin position="210"/>
        <end position="227"/>
    </location>
</feature>
<name>A0ABM0SMX8_CAMSA</name>
<dbReference type="CDD" id="cd04216">
    <property type="entry name" value="Phytocyanin"/>
    <property type="match status" value="1"/>
</dbReference>
<evidence type="ECO:0000259" key="4">
    <source>
        <dbReference type="PROSITE" id="PS51485"/>
    </source>
</evidence>
<dbReference type="GeneID" id="104699881"/>
<keyword evidence="2" id="KW-0812">Transmembrane</keyword>
<feature type="compositionally biased region" description="Pro residues" evidence="1">
    <location>
        <begin position="188"/>
        <end position="203"/>
    </location>
</feature>
<organism evidence="5 6">
    <name type="scientific">Camelina sativa</name>
    <name type="common">False flax</name>
    <name type="synonym">Myagrum sativum</name>
    <dbReference type="NCBI Taxonomy" id="90675"/>
    <lineage>
        <taxon>Eukaryota</taxon>
        <taxon>Viridiplantae</taxon>
        <taxon>Streptophyta</taxon>
        <taxon>Embryophyta</taxon>
        <taxon>Tracheophyta</taxon>
        <taxon>Spermatophyta</taxon>
        <taxon>Magnoliopsida</taxon>
        <taxon>eudicotyledons</taxon>
        <taxon>Gunneridae</taxon>
        <taxon>Pentapetalae</taxon>
        <taxon>rosids</taxon>
        <taxon>malvids</taxon>
        <taxon>Brassicales</taxon>
        <taxon>Brassicaceae</taxon>
        <taxon>Camelineae</taxon>
        <taxon>Camelina</taxon>
    </lineage>
</organism>
<proteinExistence type="predicted"/>
<dbReference type="PROSITE" id="PS51485">
    <property type="entry name" value="PHYTOCYANIN"/>
    <property type="match status" value="1"/>
</dbReference>
<reference evidence="6" key="2">
    <citation type="submission" date="2025-08" db="UniProtKB">
        <authorList>
            <consortium name="RefSeq"/>
        </authorList>
    </citation>
    <scope>IDENTIFICATION</scope>
    <source>
        <tissue evidence="6">Leaf</tissue>
    </source>
</reference>
<dbReference type="PANTHER" id="PTHR33021">
    <property type="entry name" value="BLUE COPPER PROTEIN"/>
    <property type="match status" value="1"/>
</dbReference>
<dbReference type="Proteomes" id="UP000694864">
    <property type="component" value="Chromosome 7"/>
</dbReference>
<dbReference type="Pfam" id="PF02298">
    <property type="entry name" value="Cu_bind_like"/>
    <property type="match status" value="1"/>
</dbReference>
<reference evidence="5" key="1">
    <citation type="journal article" date="2014" name="Nat. Commun.">
        <title>The emerging biofuel crop Camelina sativa retains a highly undifferentiated hexaploid genome structure.</title>
        <authorList>
            <person name="Kagale S."/>
            <person name="Koh C."/>
            <person name="Nixon J."/>
            <person name="Bollina V."/>
            <person name="Clarke W.E."/>
            <person name="Tuteja R."/>
            <person name="Spillane C."/>
            <person name="Robinson S.J."/>
            <person name="Links M.G."/>
            <person name="Clarke C."/>
            <person name="Higgins E.E."/>
            <person name="Huebert T."/>
            <person name="Sharpe A.G."/>
            <person name="Parkin I.A."/>
        </authorList>
    </citation>
    <scope>NUCLEOTIDE SEQUENCE [LARGE SCALE GENOMIC DNA]</scope>
    <source>
        <strain evidence="5">cv. DH55</strain>
    </source>
</reference>
<protein>
    <submittedName>
        <fullName evidence="6">Uclacyanin-3-like isoform X1</fullName>
    </submittedName>
</protein>
<evidence type="ECO:0000313" key="6">
    <source>
        <dbReference type="RefSeq" id="XP_010413578.1"/>
    </source>
</evidence>
<feature type="signal peptide" evidence="3">
    <location>
        <begin position="1"/>
        <end position="21"/>
    </location>
</feature>
<keyword evidence="5" id="KW-1185">Reference proteome</keyword>
<dbReference type="InterPro" id="IPR008972">
    <property type="entry name" value="Cupredoxin"/>
</dbReference>
<keyword evidence="3" id="KW-0732">Signal</keyword>
<evidence type="ECO:0000256" key="3">
    <source>
        <dbReference type="SAM" id="SignalP"/>
    </source>
</evidence>
<feature type="compositionally biased region" description="Pro residues" evidence="1">
    <location>
        <begin position="128"/>
        <end position="174"/>
    </location>
</feature>
<gene>
    <name evidence="6" type="primary">LOC104699881</name>
</gene>
<keyword evidence="2" id="KW-0472">Membrane</keyword>
<dbReference type="InterPro" id="IPR003245">
    <property type="entry name" value="Phytocyanin_dom"/>
</dbReference>
<dbReference type="PANTHER" id="PTHR33021:SF434">
    <property type="entry name" value="CUPREDOXIN SUPERFAMILY PROTEIN-RELATED"/>
    <property type="match status" value="1"/>
</dbReference>
<feature type="chain" id="PRO_5047514394" evidence="3">
    <location>
        <begin position="22"/>
        <end position="228"/>
    </location>
</feature>
<keyword evidence="2" id="KW-1133">Transmembrane helix</keyword>
<evidence type="ECO:0000256" key="2">
    <source>
        <dbReference type="SAM" id="Phobius"/>
    </source>
</evidence>
<evidence type="ECO:0000256" key="1">
    <source>
        <dbReference type="SAM" id="MobiDB-lite"/>
    </source>
</evidence>
<dbReference type="SUPFAM" id="SSF49503">
    <property type="entry name" value="Cupredoxins"/>
    <property type="match status" value="1"/>
</dbReference>
<dbReference type="Gene3D" id="2.60.40.420">
    <property type="entry name" value="Cupredoxins - blue copper proteins"/>
    <property type="match status" value="1"/>
</dbReference>
<dbReference type="RefSeq" id="XP_010413578.1">
    <property type="nucleotide sequence ID" value="XM_010415276.1"/>
</dbReference>